<feature type="transmembrane region" description="Helical" evidence="9">
    <location>
        <begin position="43"/>
        <end position="61"/>
    </location>
</feature>
<proteinExistence type="inferred from homology"/>
<comment type="caution">
    <text evidence="10">The sequence shown here is derived from an EMBL/GenBank/DDBJ whole genome shotgun (WGS) entry which is preliminary data.</text>
</comment>
<evidence type="ECO:0000256" key="7">
    <source>
        <dbReference type="ARBA" id="ARBA00022989"/>
    </source>
</evidence>
<evidence type="ECO:0000256" key="4">
    <source>
        <dbReference type="ARBA" id="ARBA00022448"/>
    </source>
</evidence>
<keyword evidence="5 9" id="KW-0592">Phosphate transport</keyword>
<keyword evidence="7 9" id="KW-1133">Transmembrane helix</keyword>
<feature type="transmembrane region" description="Helical" evidence="9">
    <location>
        <begin position="284"/>
        <end position="308"/>
    </location>
</feature>
<evidence type="ECO:0000256" key="2">
    <source>
        <dbReference type="ARBA" id="ARBA00004141"/>
    </source>
</evidence>
<gene>
    <name evidence="10" type="ORF">ENM60_06595</name>
</gene>
<feature type="transmembrane region" description="Helical" evidence="9">
    <location>
        <begin position="6"/>
        <end position="22"/>
    </location>
</feature>
<feature type="transmembrane region" description="Helical" evidence="9">
    <location>
        <begin position="112"/>
        <end position="130"/>
    </location>
</feature>
<evidence type="ECO:0000256" key="3">
    <source>
        <dbReference type="ARBA" id="ARBA00009916"/>
    </source>
</evidence>
<dbReference type="Pfam" id="PF01384">
    <property type="entry name" value="PHO4"/>
    <property type="match status" value="1"/>
</dbReference>
<comment type="subcellular location">
    <subcellularLocation>
        <location evidence="2 9">Membrane</location>
        <topology evidence="2 9">Multi-pass membrane protein</topology>
    </subcellularLocation>
</comment>
<dbReference type="GO" id="GO:0016020">
    <property type="term" value="C:membrane"/>
    <property type="evidence" value="ECO:0007669"/>
    <property type="project" value="UniProtKB-SubCell"/>
</dbReference>
<keyword evidence="8 9" id="KW-0472">Membrane</keyword>
<feature type="transmembrane region" description="Helical" evidence="9">
    <location>
        <begin position="320"/>
        <end position="342"/>
    </location>
</feature>
<feature type="transmembrane region" description="Helical" evidence="9">
    <location>
        <begin position="198"/>
        <end position="221"/>
    </location>
</feature>
<comment type="similarity">
    <text evidence="3 9">Belongs to the inorganic phosphate transporter (PiT) (TC 2.A.20) family.</text>
</comment>
<dbReference type="InterPro" id="IPR001204">
    <property type="entry name" value="Phos_transporter"/>
</dbReference>
<keyword evidence="4 9" id="KW-0813">Transport</keyword>
<dbReference type="GO" id="GO:0035435">
    <property type="term" value="P:phosphate ion transmembrane transport"/>
    <property type="evidence" value="ECO:0007669"/>
    <property type="project" value="TreeGrafter"/>
</dbReference>
<dbReference type="GO" id="GO:0005315">
    <property type="term" value="F:phosphate transmembrane transporter activity"/>
    <property type="evidence" value="ECO:0007669"/>
    <property type="project" value="InterPro"/>
</dbReference>
<name>A0A7J3Y093_9CREN</name>
<organism evidence="10">
    <name type="scientific">Thermogladius calderae</name>
    <dbReference type="NCBI Taxonomy" id="1200300"/>
    <lineage>
        <taxon>Archaea</taxon>
        <taxon>Thermoproteota</taxon>
        <taxon>Thermoprotei</taxon>
        <taxon>Desulfurococcales</taxon>
        <taxon>Desulfurococcaceae</taxon>
        <taxon>Thermogladius</taxon>
    </lineage>
</organism>
<feature type="transmembrane region" description="Helical" evidence="9">
    <location>
        <begin position="136"/>
        <end position="159"/>
    </location>
</feature>
<comment type="function">
    <text evidence="1">Potential transporter for phosphate.</text>
</comment>
<reference evidence="10" key="1">
    <citation type="journal article" date="2020" name="mSystems">
        <title>Genome- and Community-Level Interaction Insights into Carbon Utilization and Element Cycling Functions of Hydrothermarchaeota in Hydrothermal Sediment.</title>
        <authorList>
            <person name="Zhou Z."/>
            <person name="Liu Y."/>
            <person name="Xu W."/>
            <person name="Pan J."/>
            <person name="Luo Z.H."/>
            <person name="Li M."/>
        </authorList>
    </citation>
    <scope>NUCLEOTIDE SEQUENCE [LARGE SCALE GENOMIC DNA]</scope>
    <source>
        <strain evidence="10">SpSt-110</strain>
    </source>
</reference>
<feature type="transmembrane region" description="Helical" evidence="9">
    <location>
        <begin position="171"/>
        <end position="192"/>
    </location>
</feature>
<feature type="transmembrane region" description="Helical" evidence="9">
    <location>
        <begin position="348"/>
        <end position="368"/>
    </location>
</feature>
<dbReference type="PANTHER" id="PTHR11101">
    <property type="entry name" value="PHOSPHATE TRANSPORTER"/>
    <property type="match status" value="1"/>
</dbReference>
<evidence type="ECO:0000256" key="1">
    <source>
        <dbReference type="ARBA" id="ARBA00001981"/>
    </source>
</evidence>
<sequence>MEILWLIIAGVGAFLVAWIDGANNAANSIGAPIGSGALKLRQALVFASIFEFIGGVIYGRFVSITLLRGIVDVSAVKPGDLIVGMSVALVVTGILVTLITRMRIPMSISQSIVGGLLGFGFAVGGLNSILWGEVSFIILAWAIVPFLGIAVGFLEYKLFNYLGRYMRGRRALLAGGSLFFITVFTAIFLYLAEKGNPVATAYALLAGLAGSVISTALYYVYVSRRMPGDEVAAREFVYKTLLISSSATMAFSHGAHDVSNPSGPLTGVLLTLLNGEVPVGKVEIPYPITVFSALGIATGILTWGYSVVETIGERITPLSVESAFVAQFSASQLVLIVTRLGLPTSTTGAIIGSIAGVGLARGVSYVNLRLVAKIIGFWFLGAAVTALSTFLLSYVIISI</sequence>
<keyword evidence="6 9" id="KW-0812">Transmembrane</keyword>
<feature type="transmembrane region" description="Helical" evidence="9">
    <location>
        <begin position="375"/>
        <end position="397"/>
    </location>
</feature>
<evidence type="ECO:0000313" key="10">
    <source>
        <dbReference type="EMBL" id="HHP68428.1"/>
    </source>
</evidence>
<accession>A0A7J3Y093</accession>
<dbReference type="EMBL" id="DRYK01000087">
    <property type="protein sequence ID" value="HHP68428.1"/>
    <property type="molecule type" value="Genomic_DNA"/>
</dbReference>
<evidence type="ECO:0000256" key="5">
    <source>
        <dbReference type="ARBA" id="ARBA00022592"/>
    </source>
</evidence>
<evidence type="ECO:0000256" key="6">
    <source>
        <dbReference type="ARBA" id="ARBA00022692"/>
    </source>
</evidence>
<protein>
    <recommendedName>
        <fullName evidence="9">Phosphate transporter</fullName>
    </recommendedName>
</protein>
<evidence type="ECO:0000256" key="8">
    <source>
        <dbReference type="ARBA" id="ARBA00023136"/>
    </source>
</evidence>
<dbReference type="PANTHER" id="PTHR11101:SF80">
    <property type="entry name" value="PHOSPHATE TRANSPORTER"/>
    <property type="match status" value="1"/>
</dbReference>
<feature type="transmembrane region" description="Helical" evidence="9">
    <location>
        <begin position="81"/>
        <end position="100"/>
    </location>
</feature>
<feature type="transmembrane region" description="Helical" evidence="9">
    <location>
        <begin position="236"/>
        <end position="255"/>
    </location>
</feature>
<evidence type="ECO:0000256" key="9">
    <source>
        <dbReference type="RuleBase" id="RU363058"/>
    </source>
</evidence>
<dbReference type="AlphaFoldDB" id="A0A7J3Y093"/>